<feature type="transmembrane region" description="Helical" evidence="1">
    <location>
        <begin position="54"/>
        <end position="78"/>
    </location>
</feature>
<protein>
    <submittedName>
        <fullName evidence="2">Uncharacterized protein</fullName>
    </submittedName>
</protein>
<keyword evidence="1" id="KW-1133">Transmembrane helix</keyword>
<feature type="transmembrane region" description="Helical" evidence="1">
    <location>
        <begin position="119"/>
        <end position="137"/>
    </location>
</feature>
<feature type="transmembrane region" description="Helical" evidence="1">
    <location>
        <begin position="85"/>
        <end position="107"/>
    </location>
</feature>
<dbReference type="EMBL" id="JBBMQS010000002">
    <property type="protein sequence ID" value="MEM5496814.1"/>
    <property type="molecule type" value="Genomic_DNA"/>
</dbReference>
<gene>
    <name evidence="2" type="ORF">WNY77_05355</name>
</gene>
<keyword evidence="3" id="KW-1185">Reference proteome</keyword>
<evidence type="ECO:0000313" key="3">
    <source>
        <dbReference type="Proteomes" id="UP001461163"/>
    </source>
</evidence>
<dbReference type="Proteomes" id="UP001461163">
    <property type="component" value="Unassembled WGS sequence"/>
</dbReference>
<accession>A0ABU9STL4</accession>
<dbReference type="RefSeq" id="WP_342881118.1">
    <property type="nucleotide sequence ID" value="NZ_JBBMQS010000002.1"/>
</dbReference>
<feature type="transmembrane region" description="Helical" evidence="1">
    <location>
        <begin position="12"/>
        <end position="34"/>
    </location>
</feature>
<evidence type="ECO:0000313" key="2">
    <source>
        <dbReference type="EMBL" id="MEM5496814.1"/>
    </source>
</evidence>
<proteinExistence type="predicted"/>
<evidence type="ECO:0000256" key="1">
    <source>
        <dbReference type="SAM" id="Phobius"/>
    </source>
</evidence>
<reference evidence="2 3" key="1">
    <citation type="submission" date="2024-03" db="EMBL/GenBank/DDBJ databases">
        <title>Community enrichment and isolation of bacterial strains for fucoidan degradation.</title>
        <authorList>
            <person name="Sichert A."/>
        </authorList>
    </citation>
    <scope>NUCLEOTIDE SEQUENCE [LARGE SCALE GENOMIC DNA]</scope>
    <source>
        <strain evidence="2 3">AS12</strain>
    </source>
</reference>
<sequence length="147" mass="16239">MQRNNLLVSAGYLSFFAALLHVSCIFGGPSWYRFFGAGEHMAQMAANGDLYPTISTLVIATVLTVWGLYALSGAGLIFKLPFIKTCLVVITAIYLVRGVTGLIVPFLTTNPLIHQNSMTFWMVSSTICCIYGIFYLLGTVRLWRQNS</sequence>
<name>A0ABU9STL4_9ALTE</name>
<organism evidence="2 3">
    <name type="scientific">Paraglaciecola mesophila</name>
    <dbReference type="NCBI Taxonomy" id="197222"/>
    <lineage>
        <taxon>Bacteria</taxon>
        <taxon>Pseudomonadati</taxon>
        <taxon>Pseudomonadota</taxon>
        <taxon>Gammaproteobacteria</taxon>
        <taxon>Alteromonadales</taxon>
        <taxon>Alteromonadaceae</taxon>
        <taxon>Paraglaciecola</taxon>
    </lineage>
</organism>
<comment type="caution">
    <text evidence="2">The sequence shown here is derived from an EMBL/GenBank/DDBJ whole genome shotgun (WGS) entry which is preliminary data.</text>
</comment>
<keyword evidence="1" id="KW-0472">Membrane</keyword>
<keyword evidence="1" id="KW-0812">Transmembrane</keyword>